<keyword evidence="1" id="KW-0175">Coiled coil</keyword>
<evidence type="ECO:0000256" key="1">
    <source>
        <dbReference type="SAM" id="Coils"/>
    </source>
</evidence>
<keyword evidence="3" id="KW-1185">Reference proteome</keyword>
<sequence>MSKLTELYKQAETLNDEIPGELAKKIRVYAEIMQVLGRYHAAAINDYGQAYSARKMAFAQAVIDTPGTGVVKEAQAEIACNPLRMKEAEAEADKERWRNAKESTAEIINALKKQLETLQMEYNNAGK</sequence>
<reference evidence="2" key="2">
    <citation type="submission" date="2020-09" db="EMBL/GenBank/DDBJ databases">
        <authorList>
            <person name="Sun Q."/>
            <person name="Zhou Y."/>
        </authorList>
    </citation>
    <scope>NUCLEOTIDE SEQUENCE</scope>
    <source>
        <strain evidence="2">CGMCC 1.15454</strain>
    </source>
</reference>
<gene>
    <name evidence="2" type="ORF">GCM10011409_21330</name>
</gene>
<feature type="coiled-coil region" evidence="1">
    <location>
        <begin position="94"/>
        <end position="121"/>
    </location>
</feature>
<proteinExistence type="predicted"/>
<dbReference type="AlphaFoldDB" id="A0A9W5TY53"/>
<protein>
    <submittedName>
        <fullName evidence="2">Uncharacterized protein</fullName>
    </submittedName>
</protein>
<name>A0A9W5TY53_9BACI</name>
<reference evidence="2" key="1">
    <citation type="journal article" date="2014" name="Int. J. Syst. Evol. Microbiol.">
        <title>Complete genome sequence of Corynebacterium casei LMG S-19264T (=DSM 44701T), isolated from a smear-ripened cheese.</title>
        <authorList>
            <consortium name="US DOE Joint Genome Institute (JGI-PGF)"/>
            <person name="Walter F."/>
            <person name="Albersmeier A."/>
            <person name="Kalinowski J."/>
            <person name="Ruckert C."/>
        </authorList>
    </citation>
    <scope>NUCLEOTIDE SEQUENCE</scope>
    <source>
        <strain evidence="2">CGMCC 1.15454</strain>
    </source>
</reference>
<dbReference type="EMBL" id="BMJD01000014">
    <property type="protein sequence ID" value="GGB43455.1"/>
    <property type="molecule type" value="Genomic_DNA"/>
</dbReference>
<accession>A0A9W5TY53</accession>
<evidence type="ECO:0000313" key="3">
    <source>
        <dbReference type="Proteomes" id="UP000621492"/>
    </source>
</evidence>
<dbReference type="RefSeq" id="WP_188725128.1">
    <property type="nucleotide sequence ID" value="NZ_BMJD01000014.1"/>
</dbReference>
<comment type="caution">
    <text evidence="2">The sequence shown here is derived from an EMBL/GenBank/DDBJ whole genome shotgun (WGS) entry which is preliminary data.</text>
</comment>
<dbReference type="Proteomes" id="UP000621492">
    <property type="component" value="Unassembled WGS sequence"/>
</dbReference>
<evidence type="ECO:0000313" key="2">
    <source>
        <dbReference type="EMBL" id="GGB43455.1"/>
    </source>
</evidence>
<organism evidence="2 3">
    <name type="scientific">Lentibacillus populi</name>
    <dbReference type="NCBI Taxonomy" id="1827502"/>
    <lineage>
        <taxon>Bacteria</taxon>
        <taxon>Bacillati</taxon>
        <taxon>Bacillota</taxon>
        <taxon>Bacilli</taxon>
        <taxon>Bacillales</taxon>
        <taxon>Bacillaceae</taxon>
        <taxon>Lentibacillus</taxon>
    </lineage>
</organism>